<evidence type="ECO:0000313" key="6">
    <source>
        <dbReference type="EMBL" id="EMY35799.1"/>
    </source>
</evidence>
<dbReference type="InterPro" id="IPR001647">
    <property type="entry name" value="HTH_TetR"/>
</dbReference>
<keyword evidence="2 4" id="KW-0238">DNA-binding</keyword>
<dbReference type="AlphaFoldDB" id="N1V746"/>
<accession>N1V746</accession>
<evidence type="ECO:0000313" key="7">
    <source>
        <dbReference type="Proteomes" id="UP000010729"/>
    </source>
</evidence>
<feature type="DNA-binding region" description="H-T-H motif" evidence="4">
    <location>
        <begin position="23"/>
        <end position="42"/>
    </location>
</feature>
<evidence type="ECO:0000256" key="3">
    <source>
        <dbReference type="ARBA" id="ARBA00023163"/>
    </source>
</evidence>
<dbReference type="GO" id="GO:0045892">
    <property type="term" value="P:negative regulation of DNA-templated transcription"/>
    <property type="evidence" value="ECO:0007669"/>
    <property type="project" value="InterPro"/>
</dbReference>
<dbReference type="SUPFAM" id="SSF46689">
    <property type="entry name" value="Homeodomain-like"/>
    <property type="match status" value="1"/>
</dbReference>
<gene>
    <name evidence="6" type="ORF">D477_002376</name>
</gene>
<dbReference type="Proteomes" id="UP000010729">
    <property type="component" value="Unassembled WGS sequence"/>
</dbReference>
<protein>
    <submittedName>
        <fullName evidence="6">TetR family transcriptional regulator</fullName>
    </submittedName>
</protein>
<dbReference type="InterPro" id="IPR004111">
    <property type="entry name" value="Repressor_TetR_C"/>
</dbReference>
<dbReference type="InterPro" id="IPR009057">
    <property type="entry name" value="Homeodomain-like_sf"/>
</dbReference>
<evidence type="ECO:0000256" key="2">
    <source>
        <dbReference type="ARBA" id="ARBA00023125"/>
    </source>
</evidence>
<reference evidence="6 7" key="1">
    <citation type="journal article" date="2013" name="Genome Announc.">
        <title>Draft Genome Sequence of Arthrobacter crystallopoietes Strain BAB-32, Revealing Genes for Bioremediation.</title>
        <authorList>
            <person name="Joshi M.N."/>
            <person name="Pandit A.S."/>
            <person name="Sharma A."/>
            <person name="Pandya R.V."/>
            <person name="Desai S.M."/>
            <person name="Saxena A.K."/>
            <person name="Bagatharia S.B."/>
        </authorList>
    </citation>
    <scope>NUCLEOTIDE SEQUENCE [LARGE SCALE GENOMIC DNA]</scope>
    <source>
        <strain evidence="6 7">BAB-32</strain>
    </source>
</reference>
<keyword evidence="3" id="KW-0804">Transcription</keyword>
<dbReference type="Pfam" id="PF00440">
    <property type="entry name" value="TetR_N"/>
    <property type="match status" value="1"/>
</dbReference>
<evidence type="ECO:0000256" key="1">
    <source>
        <dbReference type="ARBA" id="ARBA00023015"/>
    </source>
</evidence>
<name>N1V746_9MICC</name>
<dbReference type="GO" id="GO:0003677">
    <property type="term" value="F:DNA binding"/>
    <property type="evidence" value="ECO:0007669"/>
    <property type="project" value="UniProtKB-UniRule"/>
</dbReference>
<evidence type="ECO:0000259" key="5">
    <source>
        <dbReference type="PROSITE" id="PS50977"/>
    </source>
</evidence>
<dbReference type="RefSeq" id="WP_005266884.1">
    <property type="nucleotide sequence ID" value="NZ_ANPE02000061.1"/>
</dbReference>
<dbReference type="Gene3D" id="1.10.10.60">
    <property type="entry name" value="Homeodomain-like"/>
    <property type="match status" value="1"/>
</dbReference>
<sequence length="212" mass="23682">MTREIIVDAALRILDEGQVNALTFARLGKELGASPTAMYRHFSSRDQIVTAVADELIRLSIEGYEPAASWMDSLRDLAYRAWRTFAEHHAAAMHTFYRVTLGPNEIRVVDAILEAIHDAGWRGRDAVFNYQMYANMVLALSGRNAAMLTAAAEAGMEPGGFWVQEYRPAHPEEFPYVTELRDELQIRDGFAVFQGQIEALLMAMKATLPSSA</sequence>
<keyword evidence="7" id="KW-1185">Reference proteome</keyword>
<feature type="domain" description="HTH tetR-type" evidence="5">
    <location>
        <begin position="1"/>
        <end position="60"/>
    </location>
</feature>
<organism evidence="6 7">
    <name type="scientific">Arthrobacter crystallopoietes BAB-32</name>
    <dbReference type="NCBI Taxonomy" id="1246476"/>
    <lineage>
        <taxon>Bacteria</taxon>
        <taxon>Bacillati</taxon>
        <taxon>Actinomycetota</taxon>
        <taxon>Actinomycetes</taxon>
        <taxon>Micrococcales</taxon>
        <taxon>Micrococcaceae</taxon>
        <taxon>Crystallibacter</taxon>
    </lineage>
</organism>
<dbReference type="PRINTS" id="PR00455">
    <property type="entry name" value="HTHTETR"/>
</dbReference>
<proteinExistence type="predicted"/>
<dbReference type="Gene3D" id="1.10.357.10">
    <property type="entry name" value="Tetracycline Repressor, domain 2"/>
    <property type="match status" value="1"/>
</dbReference>
<dbReference type="SUPFAM" id="SSF48498">
    <property type="entry name" value="Tetracyclin repressor-like, C-terminal domain"/>
    <property type="match status" value="1"/>
</dbReference>
<dbReference type="Pfam" id="PF02909">
    <property type="entry name" value="TetR_C_1"/>
    <property type="match status" value="1"/>
</dbReference>
<evidence type="ECO:0000256" key="4">
    <source>
        <dbReference type="PROSITE-ProRule" id="PRU00335"/>
    </source>
</evidence>
<dbReference type="EMBL" id="ANPE02000061">
    <property type="protein sequence ID" value="EMY35799.1"/>
    <property type="molecule type" value="Genomic_DNA"/>
</dbReference>
<dbReference type="PROSITE" id="PS50977">
    <property type="entry name" value="HTH_TETR_2"/>
    <property type="match status" value="1"/>
</dbReference>
<comment type="caution">
    <text evidence="6">The sequence shown here is derived from an EMBL/GenBank/DDBJ whole genome shotgun (WGS) entry which is preliminary data.</text>
</comment>
<keyword evidence="1" id="KW-0805">Transcription regulation</keyword>
<dbReference type="InterPro" id="IPR036271">
    <property type="entry name" value="Tet_transcr_reg_TetR-rel_C_sf"/>
</dbReference>